<dbReference type="Pfam" id="PF00702">
    <property type="entry name" value="Hydrolase"/>
    <property type="match status" value="1"/>
</dbReference>
<name>A0A223S708_9ACTN</name>
<dbReference type="GO" id="GO:0016787">
    <property type="term" value="F:hydrolase activity"/>
    <property type="evidence" value="ECO:0007669"/>
    <property type="project" value="UniProtKB-KW"/>
</dbReference>
<dbReference type="PANTHER" id="PTHR46470:SF4">
    <property type="entry name" value="5-AMINO-6-(5-PHOSPHO-D-RIBITYLAMINO)URACIL PHOSPHATASE YIGB"/>
    <property type="match status" value="1"/>
</dbReference>
<dbReference type="InterPro" id="IPR036412">
    <property type="entry name" value="HAD-like_sf"/>
</dbReference>
<accession>A0A223S708</accession>
<proteinExistence type="predicted"/>
<dbReference type="PRINTS" id="PR00413">
    <property type="entry name" value="HADHALOGNASE"/>
</dbReference>
<evidence type="ECO:0000256" key="3">
    <source>
        <dbReference type="ARBA" id="ARBA00022842"/>
    </source>
</evidence>
<evidence type="ECO:0000313" key="5">
    <source>
        <dbReference type="Proteomes" id="UP000215005"/>
    </source>
</evidence>
<dbReference type="NCBIfam" id="TIGR01549">
    <property type="entry name" value="HAD-SF-IA-v1"/>
    <property type="match status" value="1"/>
</dbReference>
<organism evidence="4 5">
    <name type="scientific">Nocardiopsis gilva YIM 90087</name>
    <dbReference type="NCBI Taxonomy" id="1235441"/>
    <lineage>
        <taxon>Bacteria</taxon>
        <taxon>Bacillati</taxon>
        <taxon>Actinomycetota</taxon>
        <taxon>Actinomycetes</taxon>
        <taxon>Streptosporangiales</taxon>
        <taxon>Nocardiopsidaceae</taxon>
        <taxon>Nocardiopsis</taxon>
    </lineage>
</organism>
<protein>
    <submittedName>
        <fullName evidence="4">HAD family hydrolase</fullName>
    </submittedName>
</protein>
<dbReference type="EMBL" id="CP022753">
    <property type="protein sequence ID" value="ASU83907.1"/>
    <property type="molecule type" value="Genomic_DNA"/>
</dbReference>
<dbReference type="PANTHER" id="PTHR46470">
    <property type="entry name" value="N-ACYLNEURAMINATE-9-PHOSPHATASE"/>
    <property type="match status" value="1"/>
</dbReference>
<dbReference type="NCBIfam" id="TIGR01509">
    <property type="entry name" value="HAD-SF-IA-v3"/>
    <property type="match status" value="1"/>
</dbReference>
<keyword evidence="2 4" id="KW-0378">Hydrolase</keyword>
<evidence type="ECO:0000313" key="4">
    <source>
        <dbReference type="EMBL" id="ASU83907.1"/>
    </source>
</evidence>
<dbReference type="Gene3D" id="1.20.120.1600">
    <property type="match status" value="1"/>
</dbReference>
<gene>
    <name evidence="4" type="ORF">CDO52_14945</name>
</gene>
<dbReference type="KEGG" id="ngv:CDO52_14945"/>
<dbReference type="SFLD" id="SFLDG01129">
    <property type="entry name" value="C1.5:_HAD__Beta-PGM__Phosphata"/>
    <property type="match status" value="1"/>
</dbReference>
<dbReference type="InterPro" id="IPR006439">
    <property type="entry name" value="HAD-SF_hydro_IA"/>
</dbReference>
<dbReference type="Proteomes" id="UP000215005">
    <property type="component" value="Chromosome"/>
</dbReference>
<keyword evidence="3" id="KW-0460">Magnesium</keyword>
<keyword evidence="5" id="KW-1185">Reference proteome</keyword>
<reference evidence="4 5" key="1">
    <citation type="submission" date="2017-08" db="EMBL/GenBank/DDBJ databases">
        <title>The complete genome sequence of Nocardiopsis gilva YIM 90087.</title>
        <authorList>
            <person name="Yin M."/>
            <person name="Tang S."/>
        </authorList>
    </citation>
    <scope>NUCLEOTIDE SEQUENCE [LARGE SCALE GENOMIC DNA]</scope>
    <source>
        <strain evidence="4 5">YIM 90087</strain>
    </source>
</reference>
<dbReference type="SFLD" id="SFLDS00003">
    <property type="entry name" value="Haloacid_Dehalogenase"/>
    <property type="match status" value="1"/>
</dbReference>
<dbReference type="SUPFAM" id="SSF56784">
    <property type="entry name" value="HAD-like"/>
    <property type="match status" value="1"/>
</dbReference>
<dbReference type="OrthoDB" id="3680851at2"/>
<dbReference type="InterPro" id="IPR051400">
    <property type="entry name" value="HAD-like_hydrolase"/>
</dbReference>
<evidence type="ECO:0000256" key="1">
    <source>
        <dbReference type="ARBA" id="ARBA00001946"/>
    </source>
</evidence>
<dbReference type="InterPro" id="IPR023214">
    <property type="entry name" value="HAD_sf"/>
</dbReference>
<dbReference type="RefSeq" id="WP_017618987.1">
    <property type="nucleotide sequence ID" value="NZ_ANBG01000208.1"/>
</dbReference>
<comment type="cofactor">
    <cofactor evidence="1">
        <name>Mg(2+)</name>
        <dbReference type="ChEBI" id="CHEBI:18420"/>
    </cofactor>
</comment>
<evidence type="ECO:0000256" key="2">
    <source>
        <dbReference type="ARBA" id="ARBA00022801"/>
    </source>
</evidence>
<dbReference type="Gene3D" id="3.40.50.1000">
    <property type="entry name" value="HAD superfamily/HAD-like"/>
    <property type="match status" value="1"/>
</dbReference>
<dbReference type="GO" id="GO:0044281">
    <property type="term" value="P:small molecule metabolic process"/>
    <property type="evidence" value="ECO:0007669"/>
    <property type="project" value="UniProtKB-ARBA"/>
</dbReference>
<dbReference type="AlphaFoldDB" id="A0A223S708"/>
<sequence length="251" mass="27016">MPESTPTPTVIFFDLDDTLLDDYAASSAGLRALMERLGHPDFNAARRLWDVQTDISFGAYLDGRLTLQEQRRERVRALAVQAGHSQIADEHCDELYQQYLAAHRHAWRPFSDVQPVLGALASAGIALGVISNGAESMQREKLAVLGITQHFRTIVCADTAGSAKPDPRIFHGACHQMGVAPQQCWHVGDRVRTDALGSSAAGLRPVLLDRHERYAGEDATGVATIRGLSDLLHLAGVPGPAAIGAPGVEAQ</sequence>